<keyword evidence="9" id="KW-0411">Iron-sulfur</keyword>
<comment type="cofactor">
    <cofactor evidence="2">
        <name>[4Fe-4S] cluster</name>
        <dbReference type="ChEBI" id="CHEBI:49883"/>
    </cofactor>
</comment>
<reference evidence="12 13" key="1">
    <citation type="submission" date="2019-05" db="EMBL/GenBank/DDBJ databases">
        <title>Complete genome sequence of Izhakiella calystegiae KSNA2, an endophyte isolated from beach morning glory (Calystegia soldanella).</title>
        <authorList>
            <person name="Jiang L."/>
            <person name="Jeong J.C."/>
            <person name="Kim C.Y."/>
            <person name="Kim D.H."/>
            <person name="Kim S.W."/>
            <person name="Lee j."/>
        </authorList>
    </citation>
    <scope>NUCLEOTIDE SEQUENCE [LARGE SCALE GENOMIC DNA]</scope>
    <source>
        <strain evidence="12 13">KSNA2</strain>
    </source>
</reference>
<dbReference type="Gene3D" id="1.10.10.1100">
    <property type="entry name" value="BFD-like [2Fe-2S]-binding domain"/>
    <property type="match status" value="1"/>
</dbReference>
<protein>
    <submittedName>
        <fullName evidence="12">Nitrate reductase</fullName>
    </submittedName>
</protein>
<dbReference type="RefSeq" id="WP_138099264.1">
    <property type="nucleotide sequence ID" value="NZ_CP040428.1"/>
</dbReference>
<evidence type="ECO:0000256" key="5">
    <source>
        <dbReference type="ARBA" id="ARBA00022505"/>
    </source>
</evidence>
<sequence>MSAVRTTCPYCGVGCGLVAERDDKGTLRLRGDPDHPASFGRLCVKGAALGETLGLSGRLLYPQVNGQRQTWSQALDYAAGQMKAIIEQYGPRAVAFYASGQLLTEDYYVANKLMKGFIGSANIDTNSRLCMSSAVVGYKRAFGADAVPGCYQDLEQTDLLLVTGSNAAWAHPVLWQRVLEAKRRRPQMKIVVIDPRRTATCDGADLHLALRPGSDGALFNGLLREVVRRKPLAAVRFAGQEQALAAAEPWHLAACADFCQLPQAQLRQLIDWLCAADSMITLWTMGINQSTSGSDKSNAIINLHLASGHYGRPGCGPFSLTGQPNAMGGREVGGLASQLACHMDFVPEDIARLRRFWGSERIAQTPGLNAVALFDAIARGEVKAVWIMGTNPAVSLPDSLRVNQALACCPLVIVSEVAAQTDTSRYAHVRFPALAWGEKNGTVTNSERRISRQRPFLPAPGEARADWWIVAQIARRLGYGDAFAWQHPQQIFCEHAALSGFENQGQRAFDISALAGLSQQQYDQLKPVQWPVTAQHPQGTDRLLIEREGWRKDGRAALVAVEPQLPRAVVGRHYPLLLNTGRLRDQWHTMTRTGAVPRLMAHTPQPQLAIAPADARRYGLRQGGLARVVSPQGWIAVRVRVSDEQLAGSLFLPMHWTDSFAGQGRVNALVSAACCPHSGQPESKQTAVRVEPWRPRWQGELLCREAPTFDSQIQWWRRPVEGCDHYHLAGEGDPEGWIRAQCQQRGWLIQHAAGPGFVHLLAWQGERLMLAFYSAERLPEVDIPWVASAFCGDASQCHALLAGQAPQGEGGEGRLICSCFGVGERAIAAAIAGGCVTTEALGQRLRCGTNCGSCLPELRHCLKSAG</sequence>
<evidence type="ECO:0000256" key="8">
    <source>
        <dbReference type="ARBA" id="ARBA00023004"/>
    </source>
</evidence>
<evidence type="ECO:0000256" key="9">
    <source>
        <dbReference type="ARBA" id="ARBA00023014"/>
    </source>
</evidence>
<dbReference type="CDD" id="cd02754">
    <property type="entry name" value="MopB_Nitrate-R-NapA-like"/>
    <property type="match status" value="1"/>
</dbReference>
<evidence type="ECO:0000256" key="7">
    <source>
        <dbReference type="ARBA" id="ARBA00023002"/>
    </source>
</evidence>
<evidence type="ECO:0000313" key="13">
    <source>
        <dbReference type="Proteomes" id="UP000302163"/>
    </source>
</evidence>
<keyword evidence="6" id="KW-0479">Metal-binding</keyword>
<dbReference type="Pfam" id="PF00384">
    <property type="entry name" value="Molybdopterin"/>
    <property type="match status" value="1"/>
</dbReference>
<dbReference type="SUPFAM" id="SSF50692">
    <property type="entry name" value="ADC-like"/>
    <property type="match status" value="1"/>
</dbReference>
<dbReference type="SUPFAM" id="SSF53706">
    <property type="entry name" value="Formate dehydrogenase/DMSO reductase, domains 1-3"/>
    <property type="match status" value="1"/>
</dbReference>
<dbReference type="SMART" id="SM00926">
    <property type="entry name" value="Molybdop_Fe4S4"/>
    <property type="match status" value="1"/>
</dbReference>
<gene>
    <name evidence="12" type="ORF">FEM41_19235</name>
</gene>
<dbReference type="InterPro" id="IPR041957">
    <property type="entry name" value="CT_Nitrate-R-NapA-like"/>
</dbReference>
<dbReference type="Gene3D" id="2.20.25.90">
    <property type="entry name" value="ADC-like domains"/>
    <property type="match status" value="1"/>
</dbReference>
<evidence type="ECO:0000256" key="1">
    <source>
        <dbReference type="ARBA" id="ARBA00001942"/>
    </source>
</evidence>
<dbReference type="InterPro" id="IPR009010">
    <property type="entry name" value="Asp_de-COase-like_dom_sf"/>
</dbReference>
<dbReference type="Pfam" id="PF04324">
    <property type="entry name" value="Fer2_BFD"/>
    <property type="match status" value="1"/>
</dbReference>
<dbReference type="AlphaFoldDB" id="A0A4P8YPH1"/>
<dbReference type="InterPro" id="IPR027467">
    <property type="entry name" value="MopterinOxRdtase_cofactor_BS"/>
</dbReference>
<dbReference type="GO" id="GO:0051539">
    <property type="term" value="F:4 iron, 4 sulfur cluster binding"/>
    <property type="evidence" value="ECO:0007669"/>
    <property type="project" value="UniProtKB-KW"/>
</dbReference>
<dbReference type="Proteomes" id="UP000302163">
    <property type="component" value="Chromosome"/>
</dbReference>
<dbReference type="KEGG" id="izh:FEM41_19235"/>
<dbReference type="GO" id="GO:1990204">
    <property type="term" value="C:oxidoreductase complex"/>
    <property type="evidence" value="ECO:0007669"/>
    <property type="project" value="UniProtKB-ARBA"/>
</dbReference>
<dbReference type="EMBL" id="CP040428">
    <property type="protein sequence ID" value="QCT22759.1"/>
    <property type="molecule type" value="Genomic_DNA"/>
</dbReference>
<dbReference type="Pfam" id="PF04879">
    <property type="entry name" value="Molybdop_Fe4S4"/>
    <property type="match status" value="1"/>
</dbReference>
<dbReference type="InterPro" id="IPR007419">
    <property type="entry name" value="BFD-like_2Fe2S-bd_dom"/>
</dbReference>
<dbReference type="PROSITE" id="PS00551">
    <property type="entry name" value="MOLYBDOPTERIN_PROK_1"/>
    <property type="match status" value="1"/>
</dbReference>
<dbReference type="InterPro" id="IPR006656">
    <property type="entry name" value="Mopterin_OxRdtase"/>
</dbReference>
<dbReference type="GO" id="GO:0046872">
    <property type="term" value="F:metal ion binding"/>
    <property type="evidence" value="ECO:0007669"/>
    <property type="project" value="UniProtKB-KW"/>
</dbReference>
<dbReference type="PANTHER" id="PTHR43105">
    <property type="entry name" value="RESPIRATORY NITRATE REDUCTASE"/>
    <property type="match status" value="1"/>
</dbReference>
<keyword evidence="5" id="KW-0500">Molybdenum</keyword>
<organism evidence="12 13">
    <name type="scientific">Jejubacter calystegiae</name>
    <dbReference type="NCBI Taxonomy" id="2579935"/>
    <lineage>
        <taxon>Bacteria</taxon>
        <taxon>Pseudomonadati</taxon>
        <taxon>Pseudomonadota</taxon>
        <taxon>Gammaproteobacteria</taxon>
        <taxon>Enterobacterales</taxon>
        <taxon>Enterobacteriaceae</taxon>
        <taxon>Jejubacter</taxon>
    </lineage>
</organism>
<evidence type="ECO:0000256" key="3">
    <source>
        <dbReference type="ARBA" id="ARBA00008747"/>
    </source>
</evidence>
<dbReference type="Gene3D" id="3.40.50.740">
    <property type="match status" value="1"/>
</dbReference>
<dbReference type="OrthoDB" id="9816402at2"/>
<dbReference type="InterPro" id="IPR050123">
    <property type="entry name" value="Prok_molybdopt-oxidoreductase"/>
</dbReference>
<dbReference type="InterPro" id="IPR041854">
    <property type="entry name" value="BFD-like_2Fe2S-bd_dom_sf"/>
</dbReference>
<keyword evidence="8" id="KW-0408">Iron</keyword>
<comment type="cofactor">
    <cofactor evidence="1">
        <name>Mo-bis(molybdopterin guanine dinucleotide)</name>
        <dbReference type="ChEBI" id="CHEBI:60539"/>
    </cofactor>
</comment>
<evidence type="ECO:0000313" key="12">
    <source>
        <dbReference type="EMBL" id="QCT22759.1"/>
    </source>
</evidence>
<dbReference type="GO" id="GO:0016020">
    <property type="term" value="C:membrane"/>
    <property type="evidence" value="ECO:0007669"/>
    <property type="project" value="TreeGrafter"/>
</dbReference>
<dbReference type="GO" id="GO:0043546">
    <property type="term" value="F:molybdopterin cofactor binding"/>
    <property type="evidence" value="ECO:0007669"/>
    <property type="project" value="InterPro"/>
</dbReference>
<dbReference type="PANTHER" id="PTHR43105:SF9">
    <property type="entry name" value="NADPH-FE(3+) OXIDOREDUCTASE SUBUNIT ALPHA"/>
    <property type="match status" value="1"/>
</dbReference>
<name>A0A4P8YPH1_9ENTR</name>
<evidence type="ECO:0000256" key="4">
    <source>
        <dbReference type="ARBA" id="ARBA00022485"/>
    </source>
</evidence>
<evidence type="ECO:0000259" key="11">
    <source>
        <dbReference type="PROSITE" id="PS51669"/>
    </source>
</evidence>
<dbReference type="PROSITE" id="PS51669">
    <property type="entry name" value="4FE4S_MOW_BIS_MGD"/>
    <property type="match status" value="1"/>
</dbReference>
<keyword evidence="4" id="KW-0004">4Fe-4S</keyword>
<keyword evidence="10" id="KW-0534">Nitrate assimilation</keyword>
<evidence type="ECO:0000256" key="2">
    <source>
        <dbReference type="ARBA" id="ARBA00001966"/>
    </source>
</evidence>
<keyword evidence="7" id="KW-0560">Oxidoreductase</keyword>
<dbReference type="CDD" id="cd02791">
    <property type="entry name" value="MopB_CT_Nitrate-R-NapA-like"/>
    <property type="match status" value="1"/>
</dbReference>
<proteinExistence type="inferred from homology"/>
<dbReference type="Gene3D" id="3.40.228.10">
    <property type="entry name" value="Dimethylsulfoxide Reductase, domain 2"/>
    <property type="match status" value="1"/>
</dbReference>
<dbReference type="Pfam" id="PF01568">
    <property type="entry name" value="Molydop_binding"/>
    <property type="match status" value="1"/>
</dbReference>
<dbReference type="GO" id="GO:0042128">
    <property type="term" value="P:nitrate assimilation"/>
    <property type="evidence" value="ECO:0007669"/>
    <property type="project" value="UniProtKB-KW"/>
</dbReference>
<keyword evidence="13" id="KW-1185">Reference proteome</keyword>
<dbReference type="Gene3D" id="2.40.40.20">
    <property type="match status" value="1"/>
</dbReference>
<feature type="domain" description="4Fe-4S Mo/W bis-MGD-type" evidence="11">
    <location>
        <begin position="1"/>
        <end position="57"/>
    </location>
</feature>
<accession>A0A4P8YPH1</accession>
<comment type="similarity">
    <text evidence="3">Belongs to the prokaryotic molybdopterin-containing oxidoreductase family. NasA/NapA/NarB subfamily.</text>
</comment>
<evidence type="ECO:0000256" key="10">
    <source>
        <dbReference type="ARBA" id="ARBA00023063"/>
    </source>
</evidence>
<dbReference type="GO" id="GO:0045333">
    <property type="term" value="P:cellular respiration"/>
    <property type="evidence" value="ECO:0007669"/>
    <property type="project" value="UniProtKB-ARBA"/>
</dbReference>
<dbReference type="InterPro" id="IPR006963">
    <property type="entry name" value="Mopterin_OxRdtase_4Fe-4S_dom"/>
</dbReference>
<dbReference type="GO" id="GO:0016491">
    <property type="term" value="F:oxidoreductase activity"/>
    <property type="evidence" value="ECO:0007669"/>
    <property type="project" value="UniProtKB-KW"/>
</dbReference>
<dbReference type="InterPro" id="IPR006657">
    <property type="entry name" value="MoPterin_dinucl-bd_dom"/>
</dbReference>
<evidence type="ECO:0000256" key="6">
    <source>
        <dbReference type="ARBA" id="ARBA00022723"/>
    </source>
</evidence>